<feature type="transmembrane region" description="Helical" evidence="1">
    <location>
        <begin position="73"/>
        <end position="95"/>
    </location>
</feature>
<organism evidence="2 3">
    <name type="scientific">Paenibacillus mucilaginosus (strain KNP414)</name>
    <dbReference type="NCBI Taxonomy" id="1036673"/>
    <lineage>
        <taxon>Bacteria</taxon>
        <taxon>Bacillati</taxon>
        <taxon>Bacillota</taxon>
        <taxon>Bacilli</taxon>
        <taxon>Bacillales</taxon>
        <taxon>Paenibacillaceae</taxon>
        <taxon>Paenibacillus</taxon>
    </lineage>
</organism>
<proteinExistence type="predicted"/>
<evidence type="ECO:0000313" key="2">
    <source>
        <dbReference type="EMBL" id="AEI41063.1"/>
    </source>
</evidence>
<feature type="transmembrane region" description="Helical" evidence="1">
    <location>
        <begin position="212"/>
        <end position="232"/>
    </location>
</feature>
<evidence type="ECO:0000313" key="3">
    <source>
        <dbReference type="Proteomes" id="UP000006620"/>
    </source>
</evidence>
<keyword evidence="1" id="KW-1133">Transmembrane helix</keyword>
<reference evidence="3" key="1">
    <citation type="submission" date="2011-06" db="EMBL/GenBank/DDBJ databases">
        <title>Complete genome sequence of Paenibacillus mucilaginosus KNP414.</title>
        <authorList>
            <person name="Wang J."/>
            <person name="Hu S."/>
            <person name="Hu X."/>
            <person name="Zhang B."/>
            <person name="Dong D."/>
            <person name="Zhang S."/>
            <person name="Zhao K."/>
            <person name="Wu D."/>
        </authorList>
    </citation>
    <scope>NUCLEOTIDE SEQUENCE [LARGE SCALE GENOMIC DNA]</scope>
    <source>
        <strain evidence="3">KNP414</strain>
    </source>
</reference>
<evidence type="ECO:0000256" key="1">
    <source>
        <dbReference type="SAM" id="Phobius"/>
    </source>
</evidence>
<feature type="transmembrane region" description="Helical" evidence="1">
    <location>
        <begin position="184"/>
        <end position="203"/>
    </location>
</feature>
<dbReference type="KEGG" id="pms:KNP414_02502"/>
<gene>
    <name evidence="2" type="ordered locus">KNP414_02502</name>
</gene>
<name>F8F878_PAEMK</name>
<keyword evidence="1" id="KW-0812">Transmembrane</keyword>
<keyword evidence="1" id="KW-0472">Membrane</keyword>
<dbReference type="AlphaFoldDB" id="F8F878"/>
<dbReference type="PATRIC" id="fig|1036673.3.peg.2265"/>
<sequence length="275" mass="31915">MKHSFWKLLHYEVDRFSKIYGAMALLTLVVQWVSTVWMAKGLVERIEEEFRLSPFAYADRFGKVSFVDFGSNLFFMAPVALCAAAMLLYVFLIWYRDWFGKNSFIYRLLMLPASRMNIYWAKLGTILIFVFGLIAFQLVTLPLHLFTFNSIVPVEIRSPVTIAQILMRNDLFQLLTPLRVSEFFFLYVLGTAIVIILFTFILFERSYRLRGLIAGGLYLLGTTALLSVPSWLNDTWVPNFFYNNEIIIMECMAGLLIVSVSLWVSSYLIRYKISV</sequence>
<feature type="transmembrane region" description="Helical" evidence="1">
    <location>
        <begin position="247"/>
        <end position="269"/>
    </location>
</feature>
<accession>F8F878</accession>
<protein>
    <submittedName>
        <fullName evidence="2">Uncharacterized protein</fullName>
    </submittedName>
</protein>
<dbReference type="HOGENOM" id="CLU_087307_0_0_9"/>
<feature type="transmembrane region" description="Helical" evidence="1">
    <location>
        <begin position="20"/>
        <end position="39"/>
    </location>
</feature>
<dbReference type="RefSeq" id="WP_013916224.1">
    <property type="nucleotide sequence ID" value="NC_015690.1"/>
</dbReference>
<dbReference type="Proteomes" id="UP000006620">
    <property type="component" value="Chromosome"/>
</dbReference>
<reference evidence="2 3" key="2">
    <citation type="journal article" date="2013" name="Genome Announc.">
        <title>Genome Sequence of Growth-Improving Paenibacillus mucilaginosus Strain KNP414.</title>
        <authorList>
            <person name="Lu J.J."/>
            <person name="Wang J.F."/>
            <person name="Hu X.F."/>
        </authorList>
    </citation>
    <scope>NUCLEOTIDE SEQUENCE [LARGE SCALE GENOMIC DNA]</scope>
    <source>
        <strain evidence="2 3">KNP414</strain>
    </source>
</reference>
<dbReference type="EMBL" id="CP002869">
    <property type="protein sequence ID" value="AEI41063.1"/>
    <property type="molecule type" value="Genomic_DNA"/>
</dbReference>
<feature type="transmembrane region" description="Helical" evidence="1">
    <location>
        <begin position="116"/>
        <end position="139"/>
    </location>
</feature>